<dbReference type="CDD" id="cd00093">
    <property type="entry name" value="HTH_XRE"/>
    <property type="match status" value="1"/>
</dbReference>
<evidence type="ECO:0000259" key="1">
    <source>
        <dbReference type="PROSITE" id="PS50943"/>
    </source>
</evidence>
<accession>A0A0R1R1C4</accession>
<dbReference type="PANTHER" id="PTHR33516:SF2">
    <property type="entry name" value="LEXA REPRESSOR-RELATED"/>
    <property type="match status" value="1"/>
</dbReference>
<name>A0A0R1R1C4_9LACO</name>
<dbReference type="AlphaFoldDB" id="A0A0R1R1C4"/>
<dbReference type="EMBL" id="AZFC01000015">
    <property type="protein sequence ID" value="KRL48644.1"/>
    <property type="molecule type" value="Genomic_DNA"/>
</dbReference>
<evidence type="ECO:0000313" key="2">
    <source>
        <dbReference type="EMBL" id="KRL48644.1"/>
    </source>
</evidence>
<protein>
    <submittedName>
        <fullName evidence="2">Peptidase s24-like protein</fullName>
    </submittedName>
</protein>
<proteinExistence type="predicted"/>
<dbReference type="InterPro" id="IPR050077">
    <property type="entry name" value="LexA_repressor"/>
</dbReference>
<dbReference type="PANTHER" id="PTHR33516">
    <property type="entry name" value="LEXA REPRESSOR"/>
    <property type="match status" value="1"/>
</dbReference>
<dbReference type="Pfam" id="PF00717">
    <property type="entry name" value="Peptidase_S24"/>
    <property type="match status" value="1"/>
</dbReference>
<dbReference type="GO" id="GO:0003677">
    <property type="term" value="F:DNA binding"/>
    <property type="evidence" value="ECO:0007669"/>
    <property type="project" value="InterPro"/>
</dbReference>
<dbReference type="SMART" id="SM00530">
    <property type="entry name" value="HTH_XRE"/>
    <property type="match status" value="1"/>
</dbReference>
<feature type="domain" description="HTH cro/C1-type" evidence="1">
    <location>
        <begin position="12"/>
        <end position="66"/>
    </location>
</feature>
<reference evidence="2 3" key="1">
    <citation type="journal article" date="2015" name="Genome Announc.">
        <title>Expanding the biotechnology potential of lactobacilli through comparative genomics of 213 strains and associated genera.</title>
        <authorList>
            <person name="Sun Z."/>
            <person name="Harris H.M."/>
            <person name="McCann A."/>
            <person name="Guo C."/>
            <person name="Argimon S."/>
            <person name="Zhang W."/>
            <person name="Yang X."/>
            <person name="Jeffery I.B."/>
            <person name="Cooney J.C."/>
            <person name="Kagawa T.F."/>
            <person name="Liu W."/>
            <person name="Song Y."/>
            <person name="Salvetti E."/>
            <person name="Wrobel A."/>
            <person name="Rasinkangas P."/>
            <person name="Parkhill J."/>
            <person name="Rea M.C."/>
            <person name="O'Sullivan O."/>
            <person name="Ritari J."/>
            <person name="Douillard F.P."/>
            <person name="Paul Ross R."/>
            <person name="Yang R."/>
            <person name="Briner A.E."/>
            <person name="Felis G.E."/>
            <person name="de Vos W.M."/>
            <person name="Barrangou R."/>
            <person name="Klaenhammer T.R."/>
            <person name="Caufield P.W."/>
            <person name="Cui Y."/>
            <person name="Zhang H."/>
            <person name="O'Toole P.W."/>
        </authorList>
    </citation>
    <scope>NUCLEOTIDE SEQUENCE [LARGE SCALE GENOMIC DNA]</scope>
    <source>
        <strain evidence="2 3">DSM 15429</strain>
    </source>
</reference>
<dbReference type="Proteomes" id="UP000051835">
    <property type="component" value="Unassembled WGS sequence"/>
</dbReference>
<dbReference type="Gene3D" id="2.10.109.10">
    <property type="entry name" value="Umud Fragment, subunit A"/>
    <property type="match status" value="1"/>
</dbReference>
<sequence length="204" mass="22330">MVDGKYALAKNLEDLMHKRGISRTKLADDLDVKYSTLSDWANGRTYPRVNAISQLASYFNVTVSALITDHTTPTDTLYGIVSIPVIGTVTAGSPILSDENIDGYIKEVKENLPVGNLFYLRIKDQSMESTIKVGSLVLVKQQSVVENGEIAAVLIDDVVTLRRVVKTKNGIVLSPDNRVYDPVVISPEDAHSILGKATRATRDL</sequence>
<evidence type="ECO:0000313" key="3">
    <source>
        <dbReference type="Proteomes" id="UP000051835"/>
    </source>
</evidence>
<dbReference type="Gene3D" id="1.10.260.40">
    <property type="entry name" value="lambda repressor-like DNA-binding domains"/>
    <property type="match status" value="1"/>
</dbReference>
<dbReference type="InterPro" id="IPR039418">
    <property type="entry name" value="LexA-like"/>
</dbReference>
<dbReference type="InterPro" id="IPR015927">
    <property type="entry name" value="Peptidase_S24_S26A/B/C"/>
</dbReference>
<organism evidence="2 3">
    <name type="scientific">Levilactobacillus spicheri DSM 15429</name>
    <dbReference type="NCBI Taxonomy" id="1423805"/>
    <lineage>
        <taxon>Bacteria</taxon>
        <taxon>Bacillati</taxon>
        <taxon>Bacillota</taxon>
        <taxon>Bacilli</taxon>
        <taxon>Lactobacillales</taxon>
        <taxon>Lactobacillaceae</taxon>
        <taxon>Levilactobacillus</taxon>
    </lineage>
</organism>
<dbReference type="PATRIC" id="fig|1423805.4.peg.1133"/>
<dbReference type="Pfam" id="PF01381">
    <property type="entry name" value="HTH_3"/>
    <property type="match status" value="1"/>
</dbReference>
<gene>
    <name evidence="2" type="ORF">FD37_GL001104</name>
</gene>
<dbReference type="CDD" id="cd06529">
    <property type="entry name" value="S24_LexA-like"/>
    <property type="match status" value="1"/>
</dbReference>
<dbReference type="InterPro" id="IPR036286">
    <property type="entry name" value="LexA/Signal_pep-like_sf"/>
</dbReference>
<dbReference type="InterPro" id="IPR001387">
    <property type="entry name" value="Cro/C1-type_HTH"/>
</dbReference>
<comment type="caution">
    <text evidence="2">The sequence shown here is derived from an EMBL/GenBank/DDBJ whole genome shotgun (WGS) entry which is preliminary data.</text>
</comment>
<dbReference type="SUPFAM" id="SSF47413">
    <property type="entry name" value="lambda repressor-like DNA-binding domains"/>
    <property type="match status" value="1"/>
</dbReference>
<dbReference type="RefSeq" id="WP_056963756.1">
    <property type="nucleotide sequence ID" value="NZ_AZFC01000015.1"/>
</dbReference>
<dbReference type="PROSITE" id="PS50943">
    <property type="entry name" value="HTH_CROC1"/>
    <property type="match status" value="1"/>
</dbReference>
<dbReference type="InterPro" id="IPR010982">
    <property type="entry name" value="Lambda_DNA-bd_dom_sf"/>
</dbReference>
<dbReference type="SUPFAM" id="SSF51306">
    <property type="entry name" value="LexA/Signal peptidase"/>
    <property type="match status" value="1"/>
</dbReference>